<reference evidence="1 2" key="1">
    <citation type="journal article" date="2018" name="Mol. Plant">
        <title>The genome of Artemisia annua provides insight into the evolution of Asteraceae family and artemisinin biosynthesis.</title>
        <authorList>
            <person name="Shen Q."/>
            <person name="Zhang L."/>
            <person name="Liao Z."/>
            <person name="Wang S."/>
            <person name="Yan T."/>
            <person name="Shi P."/>
            <person name="Liu M."/>
            <person name="Fu X."/>
            <person name="Pan Q."/>
            <person name="Wang Y."/>
            <person name="Lv Z."/>
            <person name="Lu X."/>
            <person name="Zhang F."/>
            <person name="Jiang W."/>
            <person name="Ma Y."/>
            <person name="Chen M."/>
            <person name="Hao X."/>
            <person name="Li L."/>
            <person name="Tang Y."/>
            <person name="Lv G."/>
            <person name="Zhou Y."/>
            <person name="Sun X."/>
            <person name="Brodelius P.E."/>
            <person name="Rose J.K.C."/>
            <person name="Tang K."/>
        </authorList>
    </citation>
    <scope>NUCLEOTIDE SEQUENCE [LARGE SCALE GENOMIC DNA]</scope>
    <source>
        <strain evidence="2">cv. Huhao1</strain>
        <tissue evidence="1">Leaf</tissue>
    </source>
</reference>
<dbReference type="AlphaFoldDB" id="A0A2U1PTY5"/>
<gene>
    <name evidence="1" type="ORF">CTI12_AA113560</name>
</gene>
<proteinExistence type="predicted"/>
<organism evidence="1 2">
    <name type="scientific">Artemisia annua</name>
    <name type="common">Sweet wormwood</name>
    <dbReference type="NCBI Taxonomy" id="35608"/>
    <lineage>
        <taxon>Eukaryota</taxon>
        <taxon>Viridiplantae</taxon>
        <taxon>Streptophyta</taxon>
        <taxon>Embryophyta</taxon>
        <taxon>Tracheophyta</taxon>
        <taxon>Spermatophyta</taxon>
        <taxon>Magnoliopsida</taxon>
        <taxon>eudicotyledons</taxon>
        <taxon>Gunneridae</taxon>
        <taxon>Pentapetalae</taxon>
        <taxon>asterids</taxon>
        <taxon>campanulids</taxon>
        <taxon>Asterales</taxon>
        <taxon>Asteraceae</taxon>
        <taxon>Asteroideae</taxon>
        <taxon>Anthemideae</taxon>
        <taxon>Artemisiinae</taxon>
        <taxon>Artemisia</taxon>
    </lineage>
</organism>
<comment type="caution">
    <text evidence="1">The sequence shown here is derived from an EMBL/GenBank/DDBJ whole genome shotgun (WGS) entry which is preliminary data.</text>
</comment>
<evidence type="ECO:0000313" key="1">
    <source>
        <dbReference type="EMBL" id="PWA89172.1"/>
    </source>
</evidence>
<evidence type="ECO:0000313" key="2">
    <source>
        <dbReference type="Proteomes" id="UP000245207"/>
    </source>
</evidence>
<dbReference type="OrthoDB" id="1703123at2759"/>
<dbReference type="EMBL" id="PKPP01000742">
    <property type="protein sequence ID" value="PWA89172.1"/>
    <property type="molecule type" value="Genomic_DNA"/>
</dbReference>
<protein>
    <submittedName>
        <fullName evidence="1">Uncharacterized protein</fullName>
    </submittedName>
</protein>
<accession>A0A2U1PTY5</accession>
<keyword evidence="2" id="KW-1185">Reference proteome</keyword>
<name>A0A2U1PTY5_ARTAN</name>
<dbReference type="Proteomes" id="UP000245207">
    <property type="component" value="Unassembled WGS sequence"/>
</dbReference>
<sequence length="188" mass="22005">MEFQNFPQPTRPYSFSKLTSFKYSTSIIEPAVIIEPSLEPIVLQDNEPSTSTSYQQQHDAHEDEVFYELAQILFECLENVDNEHKGLLLRKIFSELEKESDIEKFLVKKLKHTQVKVISEFMERYPVSSQDHIGEDDVYDQQETKSRELKDDFMETDEIDGSIAKFSRKLERFKVKTLNIEGGVMIKK</sequence>